<feature type="compositionally biased region" description="Basic residues" evidence="1">
    <location>
        <begin position="301"/>
        <end position="310"/>
    </location>
</feature>
<comment type="caution">
    <text evidence="2">The sequence shown here is derived from an EMBL/GenBank/DDBJ whole genome shotgun (WGS) entry which is preliminary data.</text>
</comment>
<dbReference type="RefSeq" id="XP_066656319.1">
    <property type="nucleotide sequence ID" value="XM_066795461.1"/>
</dbReference>
<feature type="compositionally biased region" description="Polar residues" evidence="1">
    <location>
        <begin position="163"/>
        <end position="174"/>
    </location>
</feature>
<keyword evidence="3" id="KW-1185">Reference proteome</keyword>
<feature type="region of interest" description="Disordered" evidence="1">
    <location>
        <begin position="163"/>
        <end position="189"/>
    </location>
</feature>
<gene>
    <name evidence="2" type="ORF">J3D65DRAFT_338646</name>
</gene>
<feature type="compositionally biased region" description="Basic and acidic residues" evidence="1">
    <location>
        <begin position="62"/>
        <end position="71"/>
    </location>
</feature>
<dbReference type="Proteomes" id="UP001360953">
    <property type="component" value="Unassembled WGS sequence"/>
</dbReference>
<feature type="region of interest" description="Disordered" evidence="1">
    <location>
        <begin position="33"/>
        <end position="109"/>
    </location>
</feature>
<evidence type="ECO:0000313" key="2">
    <source>
        <dbReference type="EMBL" id="KAK7538632.1"/>
    </source>
</evidence>
<evidence type="ECO:0000256" key="1">
    <source>
        <dbReference type="SAM" id="MobiDB-lite"/>
    </source>
</evidence>
<feature type="compositionally biased region" description="Basic residues" evidence="1">
    <location>
        <begin position="33"/>
        <end position="48"/>
    </location>
</feature>
<protein>
    <submittedName>
        <fullName evidence="2">Uncharacterized protein</fullName>
    </submittedName>
</protein>
<dbReference type="GeneID" id="92028367"/>
<evidence type="ECO:0000313" key="3">
    <source>
        <dbReference type="Proteomes" id="UP001360953"/>
    </source>
</evidence>
<sequence>MAEKRMSERVTKSATVKEASTALLISFGCTAHGHGHSKQSHRLRHGRGRIPSAGLVDAGLSEVEKEREKSRGQSLQRHHGCVGGDSGGEARAGRSAVGESGVDGRVRRGWREPGTRLDAQIGPNWTCVSTRAIGTEHNHLSHLRVQHHDRRTAHRPPMLCGNCANSRASKSNPACSAPRRRQRLKPRPLPSSYHNALFSPSALINRLEAAITIYQPWAKVVLSGEQRQRNHSAAEPHRARETTPPRGAYSTVVPFWLCRTRRGAPVGQRHRLAALEPHRTRTPASLDPFEDLLGVSSWRPATHKAQKQRHPVLSTERLCE</sequence>
<accession>A0ABR1LTY7</accession>
<dbReference type="EMBL" id="JBBPEH010000005">
    <property type="protein sequence ID" value="KAK7538632.1"/>
    <property type="molecule type" value="Genomic_DNA"/>
</dbReference>
<reference evidence="2 3" key="1">
    <citation type="submission" date="2024-04" db="EMBL/GenBank/DDBJ databases">
        <title>Phyllosticta paracitricarpa is synonymous to the EU quarantine fungus P. citricarpa based on phylogenomic analyses.</title>
        <authorList>
            <consortium name="Lawrence Berkeley National Laboratory"/>
            <person name="Van ingen-buijs V.A."/>
            <person name="Van westerhoven A.C."/>
            <person name="Haridas S."/>
            <person name="Skiadas P."/>
            <person name="Martin F."/>
            <person name="Groenewald J.Z."/>
            <person name="Crous P.W."/>
            <person name="Seidl M.F."/>
        </authorList>
    </citation>
    <scope>NUCLEOTIDE SEQUENCE [LARGE SCALE GENOMIC DNA]</scope>
    <source>
        <strain evidence="2 3">CPC 17464</strain>
    </source>
</reference>
<name>A0ABR1LTY7_9PEZI</name>
<feature type="region of interest" description="Disordered" evidence="1">
    <location>
        <begin position="300"/>
        <end position="320"/>
    </location>
</feature>
<proteinExistence type="predicted"/>
<dbReference type="PROSITE" id="PS51257">
    <property type="entry name" value="PROKAR_LIPOPROTEIN"/>
    <property type="match status" value="1"/>
</dbReference>
<organism evidence="2 3">
    <name type="scientific">Phyllosticta citribraziliensis</name>
    <dbReference type="NCBI Taxonomy" id="989973"/>
    <lineage>
        <taxon>Eukaryota</taxon>
        <taxon>Fungi</taxon>
        <taxon>Dikarya</taxon>
        <taxon>Ascomycota</taxon>
        <taxon>Pezizomycotina</taxon>
        <taxon>Dothideomycetes</taxon>
        <taxon>Dothideomycetes incertae sedis</taxon>
        <taxon>Botryosphaeriales</taxon>
        <taxon>Phyllostictaceae</taxon>
        <taxon>Phyllosticta</taxon>
    </lineage>
</organism>